<dbReference type="Pfam" id="PF07690">
    <property type="entry name" value="MFS_1"/>
    <property type="match status" value="1"/>
</dbReference>
<evidence type="ECO:0000313" key="6">
    <source>
        <dbReference type="Proteomes" id="UP000475249"/>
    </source>
</evidence>
<dbReference type="EMBL" id="WXYO01000005">
    <property type="protein sequence ID" value="NAS12866.1"/>
    <property type="molecule type" value="Genomic_DNA"/>
</dbReference>
<feature type="transmembrane region" description="Helical" evidence="4">
    <location>
        <begin position="326"/>
        <end position="345"/>
    </location>
</feature>
<dbReference type="RefSeq" id="WP_161435890.1">
    <property type="nucleotide sequence ID" value="NZ_WXYO01000005.1"/>
</dbReference>
<comment type="caution">
    <text evidence="5">The sequence shown here is derived from an EMBL/GenBank/DDBJ whole genome shotgun (WGS) entry which is preliminary data.</text>
</comment>
<feature type="transmembrane region" description="Helical" evidence="4">
    <location>
        <begin position="20"/>
        <end position="37"/>
    </location>
</feature>
<evidence type="ECO:0000256" key="4">
    <source>
        <dbReference type="SAM" id="Phobius"/>
    </source>
</evidence>
<feature type="transmembrane region" description="Helical" evidence="4">
    <location>
        <begin position="171"/>
        <end position="193"/>
    </location>
</feature>
<sequence length="432" mass="48777">MSRERLSTYLLIEPMERSKVFWACFYFFVLLAAYFVLRPIRDEMGILNGASNMQWLFTGTFLSMLAIVPVFGMLCRKYAIARVLRFSYVFFILNIIAFYILFSFKLYPDILPIVFFIWLSVFNLFAVSLFWSFMVDLFTTEQSKRLFGIIAVGGSLGAILGPLLTQSLIGIIGIENLFLLALLLLFLVLWSLVRLQRMHRLSRVEALSEDAKTSLPLLGSGSILSGIKMVWDSAYLQKLVLFMLLYTSVSTFLYFEQAHIVEATLADSTARVTYFSRVDLITNTLAISGQLLLTNRMIRKFGLAITLCAVPVLIGLGFLLLSKTPILLVIGALMVLHRTGNFILLRPGREMLYTVCNRGEKYLAKNFLDTAIYRGGDALSGWAFAGLVSLGFGLSWIALIAVPLVMLWSYTGFRLGRKAEESSKNYIHQKTN</sequence>
<dbReference type="PANTHER" id="PTHR43596">
    <property type="entry name" value="ADP,ATP CARRIER PROTEIN"/>
    <property type="match status" value="1"/>
</dbReference>
<proteinExistence type="predicted"/>
<feature type="transmembrane region" description="Helical" evidence="4">
    <location>
        <begin position="53"/>
        <end position="74"/>
    </location>
</feature>
<feature type="transmembrane region" description="Helical" evidence="4">
    <location>
        <begin position="146"/>
        <end position="165"/>
    </location>
</feature>
<dbReference type="InterPro" id="IPR011701">
    <property type="entry name" value="MFS"/>
</dbReference>
<evidence type="ECO:0000313" key="5">
    <source>
        <dbReference type="EMBL" id="NAS12866.1"/>
    </source>
</evidence>
<accession>A0A6L9EDU3</accession>
<feature type="transmembrane region" description="Helical" evidence="4">
    <location>
        <begin position="301"/>
        <end position="321"/>
    </location>
</feature>
<reference evidence="5 6" key="1">
    <citation type="submission" date="2020-01" db="EMBL/GenBank/DDBJ databases">
        <title>Bacteria diversity of Porities sp.</title>
        <authorList>
            <person name="Wang G."/>
        </authorList>
    </citation>
    <scope>NUCLEOTIDE SEQUENCE [LARGE SCALE GENOMIC DNA]</scope>
    <source>
        <strain evidence="5 6">R33</strain>
    </source>
</reference>
<evidence type="ECO:0000256" key="3">
    <source>
        <dbReference type="ARBA" id="ARBA00023136"/>
    </source>
</evidence>
<dbReference type="GO" id="GO:0022857">
    <property type="term" value="F:transmembrane transporter activity"/>
    <property type="evidence" value="ECO:0007669"/>
    <property type="project" value="InterPro"/>
</dbReference>
<feature type="transmembrane region" description="Helical" evidence="4">
    <location>
        <begin position="86"/>
        <end position="104"/>
    </location>
</feature>
<dbReference type="Proteomes" id="UP000475249">
    <property type="component" value="Unassembled WGS sequence"/>
</dbReference>
<keyword evidence="6" id="KW-1185">Reference proteome</keyword>
<feature type="transmembrane region" description="Helical" evidence="4">
    <location>
        <begin position="110"/>
        <end position="134"/>
    </location>
</feature>
<keyword evidence="2 4" id="KW-1133">Transmembrane helix</keyword>
<protein>
    <submittedName>
        <fullName evidence="5">MFS transporter</fullName>
    </submittedName>
</protein>
<gene>
    <name evidence="5" type="ORF">GTQ38_12680</name>
</gene>
<dbReference type="InterPro" id="IPR036259">
    <property type="entry name" value="MFS_trans_sf"/>
</dbReference>
<dbReference type="PANTHER" id="PTHR43596:SF1">
    <property type="entry name" value="ADP,ATP CARRIER PROTEIN"/>
    <property type="match status" value="1"/>
</dbReference>
<keyword evidence="1 4" id="KW-0812">Transmembrane</keyword>
<keyword evidence="3 4" id="KW-0472">Membrane</keyword>
<evidence type="ECO:0000256" key="2">
    <source>
        <dbReference type="ARBA" id="ARBA00022989"/>
    </source>
</evidence>
<name>A0A6L9EDU3_9FLAO</name>
<organism evidence="5 6">
    <name type="scientific">Poritiphilus flavus</name>
    <dbReference type="NCBI Taxonomy" id="2697053"/>
    <lineage>
        <taxon>Bacteria</taxon>
        <taxon>Pseudomonadati</taxon>
        <taxon>Bacteroidota</taxon>
        <taxon>Flavobacteriia</taxon>
        <taxon>Flavobacteriales</taxon>
        <taxon>Flavobacteriaceae</taxon>
        <taxon>Poritiphilus</taxon>
    </lineage>
</organism>
<dbReference type="SUPFAM" id="SSF103473">
    <property type="entry name" value="MFS general substrate transporter"/>
    <property type="match status" value="1"/>
</dbReference>
<feature type="transmembrane region" description="Helical" evidence="4">
    <location>
        <begin position="235"/>
        <end position="255"/>
    </location>
</feature>
<dbReference type="Gene3D" id="1.20.1250.20">
    <property type="entry name" value="MFS general substrate transporter like domains"/>
    <property type="match status" value="1"/>
</dbReference>
<evidence type="ECO:0000256" key="1">
    <source>
        <dbReference type="ARBA" id="ARBA00022692"/>
    </source>
</evidence>
<dbReference type="AlphaFoldDB" id="A0A6L9EDU3"/>
<feature type="transmembrane region" description="Helical" evidence="4">
    <location>
        <begin position="382"/>
        <end position="408"/>
    </location>
</feature>